<reference evidence="6" key="1">
    <citation type="submission" date="2022-04" db="EMBL/GenBank/DDBJ databases">
        <title>Hymenobacter sp. isolated from the air.</title>
        <authorList>
            <person name="Won M."/>
            <person name="Lee C.-M."/>
            <person name="Woen H.-Y."/>
            <person name="Kwon S.-W."/>
        </authorList>
    </citation>
    <scope>NUCLEOTIDE SEQUENCE</scope>
    <source>
        <strain evidence="6">5420S-77</strain>
        <plasmid evidence="6">unnamed1</plasmid>
    </source>
</reference>
<evidence type="ECO:0000313" key="7">
    <source>
        <dbReference type="Proteomes" id="UP000830401"/>
    </source>
</evidence>
<dbReference type="EMBL" id="CP095062">
    <property type="protein sequence ID" value="UOQ68718.1"/>
    <property type="molecule type" value="Genomic_DNA"/>
</dbReference>
<sequence length="221" mass="24233">MSERSPSSLVIQAILRQQVVPVFYHDDASYAQQIVDICYKAGIRVFEFANRGANAFAVFTKLREYVTAQYPDLLLGTGTIYNAKEAEVFLEAGTDFVVQPITTADVAAVCRHFDVPWIPSALTPNEIFHATRLGAALVKIFPGSIVGPDYIRAVLAPMPNVKIMVTGGVEPTEENLRAWFEAGVSVVGMGSKLFKDNEDHTVLADRIAQVVQLAATHQNKH</sequence>
<evidence type="ECO:0000256" key="1">
    <source>
        <dbReference type="ARBA" id="ARBA00004761"/>
    </source>
</evidence>
<evidence type="ECO:0000256" key="4">
    <source>
        <dbReference type="ARBA" id="ARBA00023239"/>
    </source>
</evidence>
<comment type="similarity">
    <text evidence="2">Belongs to the KHG/KDPG aldolase family.</text>
</comment>
<evidence type="ECO:0000256" key="3">
    <source>
        <dbReference type="ARBA" id="ARBA00011233"/>
    </source>
</evidence>
<keyword evidence="6" id="KW-0614">Plasmid</keyword>
<comment type="pathway">
    <text evidence="1">Carbohydrate acid metabolism.</text>
</comment>
<evidence type="ECO:0000256" key="2">
    <source>
        <dbReference type="ARBA" id="ARBA00006906"/>
    </source>
</evidence>
<comment type="subunit">
    <text evidence="3">Homotrimer.</text>
</comment>
<keyword evidence="7" id="KW-1185">Reference proteome</keyword>
<dbReference type="Pfam" id="PF01081">
    <property type="entry name" value="Aldolase"/>
    <property type="match status" value="1"/>
</dbReference>
<dbReference type="InterPro" id="IPR000887">
    <property type="entry name" value="Aldlse_KDPG_KHG"/>
</dbReference>
<dbReference type="PANTHER" id="PTHR30246:SF1">
    <property type="entry name" value="2-DEHYDRO-3-DEOXY-6-PHOSPHOGALACTONATE ALDOLASE-RELATED"/>
    <property type="match status" value="1"/>
</dbReference>
<keyword evidence="4" id="KW-0456">Lyase</keyword>
<proteinExistence type="inferred from homology"/>
<organism evidence="6 7">
    <name type="scientific">Hymenobacter volaticus</name>
    <dbReference type="NCBI Taxonomy" id="2932254"/>
    <lineage>
        <taxon>Bacteria</taxon>
        <taxon>Pseudomonadati</taxon>
        <taxon>Bacteroidota</taxon>
        <taxon>Cytophagia</taxon>
        <taxon>Cytophagales</taxon>
        <taxon>Hymenobacteraceae</taxon>
        <taxon>Hymenobacter</taxon>
    </lineage>
</organism>
<geneLocation type="plasmid" evidence="6 7">
    <name>unnamed1</name>
</geneLocation>
<accession>A0ABY4GD03</accession>
<name>A0ABY4GD03_9BACT</name>
<dbReference type="Gene3D" id="3.20.20.70">
    <property type="entry name" value="Aldolase class I"/>
    <property type="match status" value="1"/>
</dbReference>
<dbReference type="Proteomes" id="UP000830401">
    <property type="component" value="Plasmid unnamed1"/>
</dbReference>
<dbReference type="InterPro" id="IPR013785">
    <property type="entry name" value="Aldolase_TIM"/>
</dbReference>
<dbReference type="CDD" id="cd00452">
    <property type="entry name" value="KDPG_aldolase"/>
    <property type="match status" value="1"/>
</dbReference>
<dbReference type="PANTHER" id="PTHR30246">
    <property type="entry name" value="2-KETO-3-DEOXY-6-PHOSPHOGLUCONATE ALDOLASE"/>
    <property type="match status" value="1"/>
</dbReference>
<dbReference type="SUPFAM" id="SSF51569">
    <property type="entry name" value="Aldolase"/>
    <property type="match status" value="1"/>
</dbReference>
<evidence type="ECO:0000313" key="6">
    <source>
        <dbReference type="EMBL" id="UOQ68718.1"/>
    </source>
</evidence>
<gene>
    <name evidence="6" type="ORF">MUN86_23680</name>
</gene>
<dbReference type="RefSeq" id="WP_245126200.1">
    <property type="nucleotide sequence ID" value="NZ_CP095062.1"/>
</dbReference>
<protein>
    <submittedName>
        <fullName evidence="6">Bifunctional 4-hydroxy-2-oxoglutarate aldolase/2-dehydro-3-deoxy-phosphogluconate aldolase</fullName>
    </submittedName>
</protein>
<evidence type="ECO:0000256" key="5">
    <source>
        <dbReference type="ARBA" id="ARBA00023277"/>
    </source>
</evidence>
<keyword evidence="5" id="KW-0119">Carbohydrate metabolism</keyword>